<dbReference type="RefSeq" id="WP_043142877.1">
    <property type="nucleotide sequence ID" value="NZ_JAHVJH010000008.1"/>
</dbReference>
<comment type="caution">
    <text evidence="1">The sequence shown here is derived from an EMBL/GenBank/DDBJ whole genome shotgun (WGS) entry which is preliminary data.</text>
</comment>
<gene>
    <name evidence="1" type="ORF">OA50_02929</name>
</gene>
<dbReference type="OrthoDB" id="6237231at2"/>
<name>A0A0B3SPW0_9RHOB</name>
<evidence type="ECO:0000313" key="1">
    <source>
        <dbReference type="EMBL" id="KHQ52454.1"/>
    </source>
</evidence>
<dbReference type="InterPro" id="IPR023373">
    <property type="entry name" value="YmcC_sf"/>
</dbReference>
<dbReference type="Pfam" id="PF11102">
    <property type="entry name" value="YjbF"/>
    <property type="match status" value="1"/>
</dbReference>
<dbReference type="Proteomes" id="UP000030960">
    <property type="component" value="Unassembled WGS sequence"/>
</dbReference>
<evidence type="ECO:0000313" key="2">
    <source>
        <dbReference type="Proteomes" id="UP000030960"/>
    </source>
</evidence>
<sequence>MTRRSITRIGLALMAALALVSCGNANKDTAAILKQLPKAIFSKKEAPKPLTPQQIAKALGATTDSVYLFELESRDKVQVLLQNIQRNGPYQTYGNPARQVIVLRDGMITSTRGLGGDLMSSEEDQLLSYVKARREGRVSYDQRFLTPEDVTEVHRYTCYLTTGGTVPVAAGLVRASGQLVTAKCTAADGMSRDFTNAYVVGSDGYIYSGKHWLGSYIGYVNSQVLRR</sequence>
<reference evidence="1 2" key="1">
    <citation type="submission" date="2014-10" db="EMBL/GenBank/DDBJ databases">
        <title>Genome sequence of Ponticoccus sp. strain UMTAT08 isolated from clonal culture of toxic dinoflagellate Alexandrium tamiyavanichii.</title>
        <authorList>
            <person name="Gan H.Y."/>
            <person name="Muhd D.-D."/>
            <person name="Mohd Noor M.E."/>
            <person name="Yeong Y.S."/>
            <person name="Usup G."/>
        </authorList>
    </citation>
    <scope>NUCLEOTIDE SEQUENCE [LARGE SCALE GENOMIC DNA]</scope>
    <source>
        <strain evidence="1 2">UMTAT08</strain>
    </source>
</reference>
<dbReference type="Gene3D" id="2.40.360.10">
    <property type="entry name" value="YmcC-like"/>
    <property type="match status" value="1"/>
</dbReference>
<accession>A0A225QQX9</accession>
<protein>
    <submittedName>
        <fullName evidence="1">Lipoprotein</fullName>
    </submittedName>
</protein>
<dbReference type="EMBL" id="JSUQ01000011">
    <property type="protein sequence ID" value="KHQ52454.1"/>
    <property type="molecule type" value="Genomic_DNA"/>
</dbReference>
<proteinExistence type="predicted"/>
<dbReference type="SUPFAM" id="SSF159270">
    <property type="entry name" value="YmcC-like"/>
    <property type="match status" value="1"/>
</dbReference>
<keyword evidence="2" id="KW-1185">Reference proteome</keyword>
<keyword evidence="1" id="KW-0449">Lipoprotein</keyword>
<dbReference type="AlphaFoldDB" id="A0A0B3SPW0"/>
<dbReference type="InterPro" id="IPR021308">
    <property type="entry name" value="GfcB"/>
</dbReference>
<accession>A0A0B3SPW0</accession>
<dbReference type="STRING" id="561184.SAMN05216376_109134"/>
<organism evidence="1 2">
    <name type="scientific">Mameliella alba</name>
    <dbReference type="NCBI Taxonomy" id="561184"/>
    <lineage>
        <taxon>Bacteria</taxon>
        <taxon>Pseudomonadati</taxon>
        <taxon>Pseudomonadota</taxon>
        <taxon>Alphaproteobacteria</taxon>
        <taxon>Rhodobacterales</taxon>
        <taxon>Roseobacteraceae</taxon>
        <taxon>Mameliella</taxon>
    </lineage>
</organism>
<dbReference type="PROSITE" id="PS51257">
    <property type="entry name" value="PROKAR_LIPOPROTEIN"/>
    <property type="match status" value="1"/>
</dbReference>